<dbReference type="HOGENOM" id="CLU_1029035_0_0_2"/>
<dbReference type="OrthoDB" id="34497at2157"/>
<dbReference type="GeneID" id="10493755"/>
<dbReference type="EMBL" id="CP002656">
    <property type="protein sequence ID" value="AEB95669.1"/>
    <property type="molecule type" value="Genomic_DNA"/>
</dbReference>
<accession>F4FZH9</accession>
<evidence type="ECO:0000313" key="2">
    <source>
        <dbReference type="Proteomes" id="UP000007812"/>
    </source>
</evidence>
<dbReference type="RefSeq" id="WP_013738167.1">
    <property type="nucleotide sequence ID" value="NC_015435.1"/>
</dbReference>
<proteinExistence type="predicted"/>
<gene>
    <name evidence="1" type="ordered locus">Mcup_1566</name>
</gene>
<name>F4FZH9_METCR</name>
<dbReference type="KEGG" id="mcn:Mcup_1566"/>
<dbReference type="Proteomes" id="UP000007812">
    <property type="component" value="Chromosome"/>
</dbReference>
<dbReference type="AlphaFoldDB" id="F4FZH9"/>
<evidence type="ECO:0000313" key="1">
    <source>
        <dbReference type="EMBL" id="AEB95669.1"/>
    </source>
</evidence>
<organism evidence="1 2">
    <name type="scientific">Metallosphaera cuprina (strain Ar-4)</name>
    <dbReference type="NCBI Taxonomy" id="1006006"/>
    <lineage>
        <taxon>Archaea</taxon>
        <taxon>Thermoproteota</taxon>
        <taxon>Thermoprotei</taxon>
        <taxon>Sulfolobales</taxon>
        <taxon>Sulfolobaceae</taxon>
        <taxon>Metallosphaera</taxon>
    </lineage>
</organism>
<dbReference type="eggNOG" id="arCOG05904">
    <property type="taxonomic scope" value="Archaea"/>
</dbReference>
<keyword evidence="2" id="KW-1185">Reference proteome</keyword>
<dbReference type="PATRIC" id="fig|1006006.8.peg.1561"/>
<protein>
    <submittedName>
        <fullName evidence="1">Uncharacterized protein</fullName>
    </submittedName>
</protein>
<reference evidence="1 2" key="1">
    <citation type="journal article" date="2011" name="J. Bacteriol.">
        <title>Complete genome sequence of Metallosphaera cuprina, a metal sulfide-oxidizing archaeon from a hot spring.</title>
        <authorList>
            <person name="Liu L.J."/>
            <person name="You X.Y."/>
            <person name="Zheng H."/>
            <person name="Wang S."/>
            <person name="Jiang C.Y."/>
            <person name="Liu S.J."/>
        </authorList>
    </citation>
    <scope>NUCLEOTIDE SEQUENCE [LARGE SCALE GENOMIC DNA]</scope>
    <source>
        <strain evidence="1 2">Ar-4</strain>
    </source>
</reference>
<sequence>MEPISLKAFMGNPFTRNLAEVAFKLSEEMDIVPIVSFYLEDELLKNLIKNLEQYLKDVYKYFSKDRNLFLENAIKKIDINAKKMNEFPYYALPEDEVELTFVENNLVPPKVVIKEGKVRLTFVPYESYGELRRAVSSQGEDDLVATFKNGKLIHLEKKRNIFIENKSVDALSEGEVTLNFYPTKFVLFSSVLAMNVRLWENVVKVSTQGEDVIMRVESGKASKQEVIEGNTLSARSKAALFYDYKRKLIFGKEIIDSLASKLL</sequence>